<accession>A0A0D1Z5N0</accession>
<sequence length="188" mass="20969">MPPNTTFPGLPNQLDLTWSTEWQQRDIDNKHVDNLTSVLEVNAHQQKVVMDVLQRRASNPDNPNPAIVFDKEAVEADPAMLVAMRSNKDAVALDNNEGDNFANLLAALKTVDKITSTTLKTIMEQSIGLSASQSAEVSSLLGRLHRSREMLNTTEKLLAIRAYRSAFKVHHYKRLCASGPHRLELNNV</sequence>
<dbReference type="RefSeq" id="XP_016221706.1">
    <property type="nucleotide sequence ID" value="XM_016372374.1"/>
</dbReference>
<keyword evidence="2" id="KW-1185">Reference proteome</keyword>
<evidence type="ECO:0000313" key="2">
    <source>
        <dbReference type="Proteomes" id="UP000054302"/>
    </source>
</evidence>
<name>A0A0D1Z5N0_EXOME</name>
<dbReference type="AlphaFoldDB" id="A0A0D1Z5N0"/>
<dbReference type="EMBL" id="KN847524">
    <property type="protein sequence ID" value="KIV90132.1"/>
    <property type="molecule type" value="Genomic_DNA"/>
</dbReference>
<reference evidence="1 2" key="1">
    <citation type="submission" date="2015-01" db="EMBL/GenBank/DDBJ databases">
        <title>The Genome Sequence of Exophiala mesophila CBS40295.</title>
        <authorList>
            <consortium name="The Broad Institute Genomics Platform"/>
            <person name="Cuomo C."/>
            <person name="de Hoog S."/>
            <person name="Gorbushina A."/>
            <person name="Stielow B."/>
            <person name="Teixiera M."/>
            <person name="Abouelleil A."/>
            <person name="Chapman S.B."/>
            <person name="Priest M."/>
            <person name="Young S.K."/>
            <person name="Wortman J."/>
            <person name="Nusbaum C."/>
            <person name="Birren B."/>
        </authorList>
    </citation>
    <scope>NUCLEOTIDE SEQUENCE [LARGE SCALE GENOMIC DNA]</scope>
    <source>
        <strain evidence="1 2">CBS 40295</strain>
    </source>
</reference>
<protein>
    <submittedName>
        <fullName evidence="1">Uncharacterized protein</fullName>
    </submittedName>
</protein>
<evidence type="ECO:0000313" key="1">
    <source>
        <dbReference type="EMBL" id="KIV90132.1"/>
    </source>
</evidence>
<dbReference type="HOGENOM" id="CLU_1441065_0_0_1"/>
<dbReference type="VEuPathDB" id="FungiDB:PV10_07473"/>
<dbReference type="Proteomes" id="UP000054302">
    <property type="component" value="Unassembled WGS sequence"/>
</dbReference>
<dbReference type="GeneID" id="27325318"/>
<proteinExistence type="predicted"/>
<organism evidence="1 2">
    <name type="scientific">Exophiala mesophila</name>
    <name type="common">Black yeast-like fungus</name>
    <dbReference type="NCBI Taxonomy" id="212818"/>
    <lineage>
        <taxon>Eukaryota</taxon>
        <taxon>Fungi</taxon>
        <taxon>Dikarya</taxon>
        <taxon>Ascomycota</taxon>
        <taxon>Pezizomycotina</taxon>
        <taxon>Eurotiomycetes</taxon>
        <taxon>Chaetothyriomycetidae</taxon>
        <taxon>Chaetothyriales</taxon>
        <taxon>Herpotrichiellaceae</taxon>
        <taxon>Exophiala</taxon>
    </lineage>
</organism>
<gene>
    <name evidence="1" type="ORF">PV10_07473</name>
</gene>